<evidence type="ECO:0000259" key="4">
    <source>
        <dbReference type="PROSITE" id="PS50949"/>
    </source>
</evidence>
<dbReference type="InterPro" id="IPR011711">
    <property type="entry name" value="GntR_C"/>
</dbReference>
<accession>Q2CH71</accession>
<sequence length="227" mass="25054">MAVHVTQTIHRKSLHDEIVARLRTMIEDGTLQPGQKVPEQALAGQMGISRTPLREALKTLGAEGLLVLRPNRGAVVAVLTEAEIGELFPIIGALEALAAELACATASAEDIAALRDLHETMRAEHARGDEVAYRRTNRTFHARLVDLADNGALRDYYEQLHRRIHAARFILSKAPADWDRAVAEHERIVCALEARDAQSAGQLLREHLSVTAADAMRRALERSRAEE</sequence>
<dbReference type="STRING" id="314256.OG2516_12984"/>
<dbReference type="SUPFAM" id="SSF48008">
    <property type="entry name" value="GntR ligand-binding domain-like"/>
    <property type="match status" value="1"/>
</dbReference>
<gene>
    <name evidence="5" type="ORF">OG2516_12984</name>
</gene>
<evidence type="ECO:0000313" key="5">
    <source>
        <dbReference type="EMBL" id="EAR51940.1"/>
    </source>
</evidence>
<dbReference type="SMART" id="SM00895">
    <property type="entry name" value="FCD"/>
    <property type="match status" value="1"/>
</dbReference>
<dbReference type="Pfam" id="PF00392">
    <property type="entry name" value="GntR"/>
    <property type="match status" value="1"/>
</dbReference>
<feature type="domain" description="HTH gntR-type" evidence="4">
    <location>
        <begin position="12"/>
        <end position="79"/>
    </location>
</feature>
<dbReference type="Gene3D" id="1.10.10.10">
    <property type="entry name" value="Winged helix-like DNA-binding domain superfamily/Winged helix DNA-binding domain"/>
    <property type="match status" value="1"/>
</dbReference>
<dbReference type="InterPro" id="IPR000524">
    <property type="entry name" value="Tscrpt_reg_HTH_GntR"/>
</dbReference>
<dbReference type="InterPro" id="IPR036388">
    <property type="entry name" value="WH-like_DNA-bd_sf"/>
</dbReference>
<keyword evidence="6" id="KW-1185">Reference proteome</keyword>
<dbReference type="PANTHER" id="PTHR43537:SF50">
    <property type="entry name" value="TRANSCRIPTIONAL REGULATORY PROTEIN"/>
    <property type="match status" value="1"/>
</dbReference>
<dbReference type="GO" id="GO:0003677">
    <property type="term" value="F:DNA binding"/>
    <property type="evidence" value="ECO:0007669"/>
    <property type="project" value="UniProtKB-KW"/>
</dbReference>
<dbReference type="SMART" id="SM00345">
    <property type="entry name" value="HTH_GNTR"/>
    <property type="match status" value="1"/>
</dbReference>
<evidence type="ECO:0000256" key="2">
    <source>
        <dbReference type="ARBA" id="ARBA00023125"/>
    </source>
</evidence>
<dbReference type="Proteomes" id="UP000003635">
    <property type="component" value="Unassembled WGS sequence"/>
</dbReference>
<dbReference type="HOGENOM" id="CLU_017584_5_1_5"/>
<dbReference type="PANTHER" id="PTHR43537">
    <property type="entry name" value="TRANSCRIPTIONAL REGULATOR, GNTR FAMILY"/>
    <property type="match status" value="1"/>
</dbReference>
<protein>
    <submittedName>
        <fullName evidence="5">Transcriptional regulator, GntR family protein</fullName>
    </submittedName>
</protein>
<dbReference type="GO" id="GO:0003700">
    <property type="term" value="F:DNA-binding transcription factor activity"/>
    <property type="evidence" value="ECO:0007669"/>
    <property type="project" value="InterPro"/>
</dbReference>
<keyword evidence="3" id="KW-0804">Transcription</keyword>
<name>Q2CH71_OCEGH</name>
<dbReference type="PRINTS" id="PR00035">
    <property type="entry name" value="HTHGNTR"/>
</dbReference>
<dbReference type="eggNOG" id="COG1802">
    <property type="taxonomic scope" value="Bacteria"/>
</dbReference>
<dbReference type="EMBL" id="AAOT01000007">
    <property type="protein sequence ID" value="EAR51940.1"/>
    <property type="molecule type" value="Genomic_DNA"/>
</dbReference>
<dbReference type="InterPro" id="IPR008920">
    <property type="entry name" value="TF_FadR/GntR_C"/>
</dbReference>
<evidence type="ECO:0000256" key="3">
    <source>
        <dbReference type="ARBA" id="ARBA00023163"/>
    </source>
</evidence>
<keyword evidence="1" id="KW-0805">Transcription regulation</keyword>
<keyword evidence="2" id="KW-0238">DNA-binding</keyword>
<comment type="caution">
    <text evidence="5">The sequence shown here is derived from an EMBL/GenBank/DDBJ whole genome shotgun (WGS) entry which is preliminary data.</text>
</comment>
<evidence type="ECO:0000313" key="6">
    <source>
        <dbReference type="Proteomes" id="UP000003635"/>
    </source>
</evidence>
<dbReference type="CDD" id="cd07377">
    <property type="entry name" value="WHTH_GntR"/>
    <property type="match status" value="1"/>
</dbReference>
<reference evidence="5 6" key="1">
    <citation type="journal article" date="2010" name="J. Bacteriol.">
        <title>Genome sequences of Oceanicola granulosus HTCC2516(T) and Oceanicola batsensis HTCC2597(TDelta).</title>
        <authorList>
            <person name="Thrash J.C."/>
            <person name="Cho J.C."/>
            <person name="Vergin K.L."/>
            <person name="Giovannoni S.J."/>
        </authorList>
    </citation>
    <scope>NUCLEOTIDE SEQUENCE [LARGE SCALE GENOMIC DNA]</scope>
    <source>
        <strain evidence="6">ATCC BAA-861 / DSM 15982 / KCTC 12143 / HTCC2516</strain>
    </source>
</reference>
<organism evidence="5 6">
    <name type="scientific">Oceanicola granulosus (strain ATCC BAA-861 / DSM 15982 / KCTC 12143 / HTCC2516)</name>
    <dbReference type="NCBI Taxonomy" id="314256"/>
    <lineage>
        <taxon>Bacteria</taxon>
        <taxon>Pseudomonadati</taxon>
        <taxon>Pseudomonadota</taxon>
        <taxon>Alphaproteobacteria</taxon>
        <taxon>Rhodobacterales</taxon>
        <taxon>Roseobacteraceae</taxon>
        <taxon>Oceanicola</taxon>
    </lineage>
</organism>
<dbReference type="SUPFAM" id="SSF46785">
    <property type="entry name" value="Winged helix' DNA-binding domain"/>
    <property type="match status" value="1"/>
</dbReference>
<dbReference type="PROSITE" id="PS50949">
    <property type="entry name" value="HTH_GNTR"/>
    <property type="match status" value="1"/>
</dbReference>
<dbReference type="Pfam" id="PF07729">
    <property type="entry name" value="FCD"/>
    <property type="match status" value="1"/>
</dbReference>
<dbReference type="Gene3D" id="1.20.120.530">
    <property type="entry name" value="GntR ligand-binding domain-like"/>
    <property type="match status" value="1"/>
</dbReference>
<dbReference type="InterPro" id="IPR036390">
    <property type="entry name" value="WH_DNA-bd_sf"/>
</dbReference>
<evidence type="ECO:0000256" key="1">
    <source>
        <dbReference type="ARBA" id="ARBA00023015"/>
    </source>
</evidence>
<dbReference type="AlphaFoldDB" id="Q2CH71"/>
<proteinExistence type="predicted"/>